<dbReference type="AlphaFoldDB" id="A0A410FVL1"/>
<name>A0A410FVL1_BIPS1</name>
<evidence type="ECO:0000313" key="5">
    <source>
        <dbReference type="Proteomes" id="UP000287233"/>
    </source>
</evidence>
<dbReference type="InterPro" id="IPR002347">
    <property type="entry name" value="SDR_fam"/>
</dbReference>
<dbReference type="Gene3D" id="3.40.50.720">
    <property type="entry name" value="NAD(P)-binding Rossmann-like Domain"/>
    <property type="match status" value="1"/>
</dbReference>
<dbReference type="KEGG" id="bih:BIP78_1225"/>
<evidence type="ECO:0000313" key="4">
    <source>
        <dbReference type="EMBL" id="QAA76991.1"/>
    </source>
</evidence>
<gene>
    <name evidence="4" type="ORF">BIP78_1225</name>
</gene>
<dbReference type="PRINTS" id="PR00081">
    <property type="entry name" value="GDHRDH"/>
</dbReference>
<dbReference type="PROSITE" id="PS00061">
    <property type="entry name" value="ADH_SHORT"/>
    <property type="match status" value="1"/>
</dbReference>
<dbReference type="Pfam" id="PF00106">
    <property type="entry name" value="adh_short"/>
    <property type="match status" value="1"/>
</dbReference>
<evidence type="ECO:0000256" key="3">
    <source>
        <dbReference type="RuleBase" id="RU000363"/>
    </source>
</evidence>
<proteinExistence type="inferred from homology"/>
<dbReference type="GO" id="GO:0016491">
    <property type="term" value="F:oxidoreductase activity"/>
    <property type="evidence" value="ECO:0007669"/>
    <property type="project" value="UniProtKB-KW"/>
</dbReference>
<organism evidence="4 5">
    <name type="scientific">Bipolaricaulis sibiricus</name>
    <dbReference type="NCBI Taxonomy" id="2501609"/>
    <lineage>
        <taxon>Bacteria</taxon>
        <taxon>Candidatus Bipolaricaulota</taxon>
        <taxon>Candidatus Bipolaricaulia</taxon>
        <taxon>Candidatus Bipolaricaulales</taxon>
        <taxon>Candidatus Bipolaricaulaceae</taxon>
        <taxon>Candidatus Bipolaricaulis</taxon>
    </lineage>
</organism>
<dbReference type="EMBL" id="CP034928">
    <property type="protein sequence ID" value="QAA76991.1"/>
    <property type="molecule type" value="Genomic_DNA"/>
</dbReference>
<dbReference type="Proteomes" id="UP000287233">
    <property type="component" value="Chromosome"/>
</dbReference>
<dbReference type="CDD" id="cd05374">
    <property type="entry name" value="17beta-HSD-like_SDR_c"/>
    <property type="match status" value="1"/>
</dbReference>
<dbReference type="InterPro" id="IPR036291">
    <property type="entry name" value="NAD(P)-bd_dom_sf"/>
</dbReference>
<evidence type="ECO:0000256" key="2">
    <source>
        <dbReference type="ARBA" id="ARBA00023002"/>
    </source>
</evidence>
<dbReference type="InterPro" id="IPR020904">
    <property type="entry name" value="Sc_DH/Rdtase_CS"/>
</dbReference>
<dbReference type="PANTHER" id="PTHR43976">
    <property type="entry name" value="SHORT CHAIN DEHYDROGENASE"/>
    <property type="match status" value="1"/>
</dbReference>
<comment type="similarity">
    <text evidence="1 3">Belongs to the short-chain dehydrogenases/reductases (SDR) family.</text>
</comment>
<dbReference type="PRINTS" id="PR00080">
    <property type="entry name" value="SDRFAMILY"/>
</dbReference>
<accession>A0A410FVL1</accession>
<evidence type="ECO:0000256" key="1">
    <source>
        <dbReference type="ARBA" id="ARBA00006484"/>
    </source>
</evidence>
<dbReference type="PANTHER" id="PTHR43976:SF16">
    <property type="entry name" value="SHORT-CHAIN DEHYDROGENASE_REDUCTASE FAMILY PROTEIN"/>
    <property type="match status" value="1"/>
</dbReference>
<dbReference type="SUPFAM" id="SSF51735">
    <property type="entry name" value="NAD(P)-binding Rossmann-fold domains"/>
    <property type="match status" value="1"/>
</dbReference>
<dbReference type="InterPro" id="IPR051911">
    <property type="entry name" value="SDR_oxidoreductase"/>
</dbReference>
<reference evidence="5" key="1">
    <citation type="submission" date="2018-12" db="EMBL/GenBank/DDBJ databases">
        <title>Complete genome sequence of an uncultured bacterium of the candidate phylum Bipolaricaulota.</title>
        <authorList>
            <person name="Kadnikov V.V."/>
            <person name="Mardanov A.V."/>
            <person name="Beletsky A.V."/>
            <person name="Frank Y.A."/>
            <person name="Karnachuk O.V."/>
            <person name="Ravin N.V."/>
        </authorList>
    </citation>
    <scope>NUCLEOTIDE SEQUENCE [LARGE SCALE GENOMIC DNA]</scope>
</reference>
<protein>
    <submittedName>
        <fullName evidence="4">Oxidoreductase, short-chain dehydrogenase/reductase family</fullName>
    </submittedName>
</protein>
<keyword evidence="2" id="KW-0560">Oxidoreductase</keyword>
<sequence>MTDHVGRAEGPESWVVLVTGASSGIGRACADLLARNGFTVYGGSRSTGEGPTDAGWTSLSMDVRDDASVAGAVARVVADAGRLDAVVNNAGFGIAGAVEDTTVEEVLDLFQTNFFGALRVCRAVLPYFRARGAGTIVNVSSLGGRIGLPFQGLYSASKFALEGMTEALRMEAKPLGIKVVLIEPGDTRTGFTAHRRRTAASVTNDAYRERFARALRRIERDEQAGEDPAAVARLVLRVLRHPAPRLRYTVGNPIQRLAVHARAVLPGRLFEWGIMRYYGVY</sequence>